<dbReference type="STRING" id="658187.LDG_5028"/>
<evidence type="ECO:0000313" key="1">
    <source>
        <dbReference type="EMBL" id="EHL32790.1"/>
    </source>
</evidence>
<organism evidence="1 2">
    <name type="scientific">Legionella drancourtii LLAP12</name>
    <dbReference type="NCBI Taxonomy" id="658187"/>
    <lineage>
        <taxon>Bacteria</taxon>
        <taxon>Pseudomonadati</taxon>
        <taxon>Pseudomonadota</taxon>
        <taxon>Gammaproteobacteria</taxon>
        <taxon>Legionellales</taxon>
        <taxon>Legionellaceae</taxon>
        <taxon>Legionella</taxon>
    </lineage>
</organism>
<dbReference type="HOGENOM" id="CLU_3345240_0_0_6"/>
<accession>G9EIM2</accession>
<proteinExistence type="predicted"/>
<dbReference type="InParanoid" id="G9EIM2"/>
<dbReference type="EMBL" id="JH413793">
    <property type="protein sequence ID" value="EHL32790.1"/>
    <property type="molecule type" value="Genomic_DNA"/>
</dbReference>
<dbReference type="AlphaFoldDB" id="G9EIM2"/>
<evidence type="ECO:0000313" key="2">
    <source>
        <dbReference type="Proteomes" id="UP000002770"/>
    </source>
</evidence>
<reference evidence="1 2" key="1">
    <citation type="journal article" date="2011" name="BMC Genomics">
        <title>Insight into cross-talk between intra-amoebal pathogens.</title>
        <authorList>
            <person name="Gimenez G."/>
            <person name="Bertelli C."/>
            <person name="Moliner C."/>
            <person name="Robert C."/>
            <person name="Raoult D."/>
            <person name="Fournier P.E."/>
            <person name="Greub G."/>
        </authorList>
    </citation>
    <scope>NUCLEOTIDE SEQUENCE [LARGE SCALE GENOMIC DNA]</scope>
    <source>
        <strain evidence="1 2">LLAP12</strain>
    </source>
</reference>
<sequence length="37" mass="4455">MKTSYENDNIELTYICEKINHIDKINNINLNFNIIKK</sequence>
<gene>
    <name evidence="1" type="ORF">LDG_5028</name>
</gene>
<dbReference type="Proteomes" id="UP000002770">
    <property type="component" value="Unassembled WGS sequence"/>
</dbReference>
<name>G9EIM2_9GAMM</name>
<keyword evidence="2" id="KW-1185">Reference proteome</keyword>
<protein>
    <submittedName>
        <fullName evidence="1">Uncharacterized protein</fullName>
    </submittedName>
</protein>